<dbReference type="Pfam" id="PF13231">
    <property type="entry name" value="PMT_2"/>
    <property type="match status" value="1"/>
</dbReference>
<sequence length="823" mass="94635">MKDKKELNWEQGLVYLTIIWLVGVIIDRFWFAIDQSIPAWDQADYLNGVVNYWEILQKPDVLNGEWWRQFWLISPKIPPLTYLLTTPFFSLFGVSLDSGTLVMLLYSAILLISVYGLGVILFNVSVGLWASIICLIIPGFYYYRLEFLLDFPLAAIVTFSFWLLTIWHCTKRWSWLKAGLFGISFGLALFVKQTSLFFLFIPIFYLFISYLFRKKWLRLSQLIISLFISFIIIFPWVRTNWLLMLTSGKRATIDSAIIEGDPALNTLDAWTYYFKVLPYFLSWVLLLIPIVGFLMSWIYWNKRENILTLTSKYNWFWLGLFLLGGYLLSSVNINKDARYILPLLPVLSIILAVGFLSWRGRWSKIIRWGTVGIGFILMLLNLFPLGGNAITEIFSPKMQHQPYIGKPWYHEEVVQEIIKTSPYLQETLGVLPSTPQLNQHTFSFYGGKYQSQISGRQVGVREKEIEQDARSLNYFITKNGDQGSIPDAQKLIVKRVEQGLEFKLQKQWKLPDQSDLFLYRKKYPNVTVLPFTEATEQVKLEEIITPSIVQANQPIPVTYKWSGSWEQLQNGVVLLTWKKDGSSSSWIHDHGIGMGRLRQDALKVDDYKNGYEVIERTAMLADGEIEAGNYTLEAVYLNRKTQENYSIAVPPITIKIDPLAPIIPAPELDLVTQLRILSSGLSQGIKGLDPVFKQTARINQYDANQDYLVQADTAFAQRLRNNDQGNRLQWSYALALSNVLQQDVKGAIAAINQVIEIAPNNPYNYAYLAFVYLYDWNPHEAEKPLQTALKLDPNIPELNTLSGVTALMQGNLIKAWTNLRELL</sequence>
<feature type="transmembrane region" description="Helical" evidence="8">
    <location>
        <begin position="339"/>
        <end position="358"/>
    </location>
</feature>
<keyword evidence="3" id="KW-0328">Glycosyltransferase</keyword>
<feature type="transmembrane region" description="Helical" evidence="8">
    <location>
        <begin position="12"/>
        <end position="31"/>
    </location>
</feature>
<feature type="transmembrane region" description="Helical" evidence="8">
    <location>
        <begin position="88"/>
        <end position="112"/>
    </location>
</feature>
<feature type="transmembrane region" description="Helical" evidence="8">
    <location>
        <begin position="196"/>
        <end position="212"/>
    </location>
</feature>
<protein>
    <submittedName>
        <fullName evidence="10">Phospholipid carrier-dependent glycosyltransferase</fullName>
    </submittedName>
</protein>
<dbReference type="GO" id="GO:0009103">
    <property type="term" value="P:lipopolysaccharide biosynthetic process"/>
    <property type="evidence" value="ECO:0007669"/>
    <property type="project" value="UniProtKB-ARBA"/>
</dbReference>
<feature type="transmembrane region" description="Helical" evidence="8">
    <location>
        <begin position="174"/>
        <end position="190"/>
    </location>
</feature>
<dbReference type="RefSeq" id="WP_106456511.1">
    <property type="nucleotide sequence ID" value="NZ_PXOH01000007.1"/>
</dbReference>
<comment type="subcellular location">
    <subcellularLocation>
        <location evidence="1">Cell membrane</location>
        <topology evidence="1">Multi-pass membrane protein</topology>
    </subcellularLocation>
</comment>
<feature type="domain" description="Glycosyltransferase RgtA/B/C/D-like" evidence="9">
    <location>
        <begin position="78"/>
        <end position="237"/>
    </location>
</feature>
<evidence type="ECO:0000259" key="9">
    <source>
        <dbReference type="Pfam" id="PF13231"/>
    </source>
</evidence>
<feature type="transmembrane region" description="Helical" evidence="8">
    <location>
        <begin position="365"/>
        <end position="386"/>
    </location>
</feature>
<dbReference type="SUPFAM" id="SSF48452">
    <property type="entry name" value="TPR-like"/>
    <property type="match status" value="1"/>
</dbReference>
<feature type="transmembrane region" description="Helical" evidence="8">
    <location>
        <begin position="280"/>
        <end position="301"/>
    </location>
</feature>
<evidence type="ECO:0000256" key="5">
    <source>
        <dbReference type="ARBA" id="ARBA00022692"/>
    </source>
</evidence>
<keyword evidence="11" id="KW-1185">Reference proteome</keyword>
<reference evidence="10 11" key="1">
    <citation type="submission" date="2018-03" db="EMBL/GenBank/DDBJ databases">
        <title>The ancient ancestry and fast evolution of plastids.</title>
        <authorList>
            <person name="Moore K.R."/>
            <person name="Magnabosco C."/>
            <person name="Momper L."/>
            <person name="Gold D.A."/>
            <person name="Bosak T."/>
            <person name="Fournier G.P."/>
        </authorList>
    </citation>
    <scope>NUCLEOTIDE SEQUENCE [LARGE SCALE GENOMIC DNA]</scope>
    <source>
        <strain evidence="10 11">CCALA 016</strain>
    </source>
</reference>
<keyword evidence="4 10" id="KW-0808">Transferase</keyword>
<proteinExistence type="predicted"/>
<dbReference type="PANTHER" id="PTHR33908">
    <property type="entry name" value="MANNOSYLTRANSFERASE YKCB-RELATED"/>
    <property type="match status" value="1"/>
</dbReference>
<keyword evidence="7 8" id="KW-0472">Membrane</keyword>
<dbReference type="InterPro" id="IPR050297">
    <property type="entry name" value="LipidA_mod_glycosyltrf_83"/>
</dbReference>
<reference evidence="10 11" key="2">
    <citation type="submission" date="2018-03" db="EMBL/GenBank/DDBJ databases">
        <authorList>
            <person name="Keele B.F."/>
        </authorList>
    </citation>
    <scope>NUCLEOTIDE SEQUENCE [LARGE SCALE GENOMIC DNA]</scope>
    <source>
        <strain evidence="10 11">CCALA 016</strain>
    </source>
</reference>
<dbReference type="PANTHER" id="PTHR33908:SF11">
    <property type="entry name" value="MEMBRANE PROTEIN"/>
    <property type="match status" value="1"/>
</dbReference>
<organism evidence="10 11">
    <name type="scientific">Aphanothece hegewaldii CCALA 016</name>
    <dbReference type="NCBI Taxonomy" id="2107694"/>
    <lineage>
        <taxon>Bacteria</taxon>
        <taxon>Bacillati</taxon>
        <taxon>Cyanobacteriota</taxon>
        <taxon>Cyanophyceae</taxon>
        <taxon>Oscillatoriophycideae</taxon>
        <taxon>Chroococcales</taxon>
        <taxon>Aphanothecaceae</taxon>
        <taxon>Aphanothece</taxon>
    </lineage>
</organism>
<feature type="transmembrane region" description="Helical" evidence="8">
    <location>
        <begin position="119"/>
        <end position="141"/>
    </location>
</feature>
<name>A0A2T1LZ79_9CHRO</name>
<evidence type="ECO:0000313" key="10">
    <source>
        <dbReference type="EMBL" id="PSF37646.1"/>
    </source>
</evidence>
<evidence type="ECO:0000256" key="1">
    <source>
        <dbReference type="ARBA" id="ARBA00004651"/>
    </source>
</evidence>
<dbReference type="GO" id="GO:0016763">
    <property type="term" value="F:pentosyltransferase activity"/>
    <property type="evidence" value="ECO:0007669"/>
    <property type="project" value="TreeGrafter"/>
</dbReference>
<keyword evidence="6 8" id="KW-1133">Transmembrane helix</keyword>
<dbReference type="OrthoDB" id="437910at2"/>
<feature type="transmembrane region" description="Helical" evidence="8">
    <location>
        <begin position="147"/>
        <end position="167"/>
    </location>
</feature>
<dbReference type="Gene3D" id="1.25.40.10">
    <property type="entry name" value="Tetratricopeptide repeat domain"/>
    <property type="match status" value="1"/>
</dbReference>
<dbReference type="EMBL" id="PXOH01000007">
    <property type="protein sequence ID" value="PSF37646.1"/>
    <property type="molecule type" value="Genomic_DNA"/>
</dbReference>
<evidence type="ECO:0000256" key="8">
    <source>
        <dbReference type="SAM" id="Phobius"/>
    </source>
</evidence>
<evidence type="ECO:0000256" key="2">
    <source>
        <dbReference type="ARBA" id="ARBA00022475"/>
    </source>
</evidence>
<evidence type="ECO:0000256" key="7">
    <source>
        <dbReference type="ARBA" id="ARBA00023136"/>
    </source>
</evidence>
<comment type="caution">
    <text evidence="10">The sequence shown here is derived from an EMBL/GenBank/DDBJ whole genome shotgun (WGS) entry which is preliminary data.</text>
</comment>
<feature type="transmembrane region" description="Helical" evidence="8">
    <location>
        <begin position="313"/>
        <end position="333"/>
    </location>
</feature>
<evidence type="ECO:0000313" key="11">
    <source>
        <dbReference type="Proteomes" id="UP000239001"/>
    </source>
</evidence>
<gene>
    <name evidence="10" type="ORF">C7H19_08815</name>
</gene>
<keyword evidence="2" id="KW-1003">Cell membrane</keyword>
<feature type="transmembrane region" description="Helical" evidence="8">
    <location>
        <begin position="219"/>
        <end position="237"/>
    </location>
</feature>
<accession>A0A2T1LZ79</accession>
<evidence type="ECO:0000256" key="3">
    <source>
        <dbReference type="ARBA" id="ARBA00022676"/>
    </source>
</evidence>
<dbReference type="InterPro" id="IPR011990">
    <property type="entry name" value="TPR-like_helical_dom_sf"/>
</dbReference>
<dbReference type="Proteomes" id="UP000239001">
    <property type="component" value="Unassembled WGS sequence"/>
</dbReference>
<evidence type="ECO:0000256" key="4">
    <source>
        <dbReference type="ARBA" id="ARBA00022679"/>
    </source>
</evidence>
<dbReference type="AlphaFoldDB" id="A0A2T1LZ79"/>
<keyword evidence="5 8" id="KW-0812">Transmembrane</keyword>
<dbReference type="InterPro" id="IPR038731">
    <property type="entry name" value="RgtA/B/C-like"/>
</dbReference>
<dbReference type="GO" id="GO:0005886">
    <property type="term" value="C:plasma membrane"/>
    <property type="evidence" value="ECO:0007669"/>
    <property type="project" value="UniProtKB-SubCell"/>
</dbReference>
<evidence type="ECO:0000256" key="6">
    <source>
        <dbReference type="ARBA" id="ARBA00022989"/>
    </source>
</evidence>